<proteinExistence type="inferred from homology"/>
<dbReference type="InterPro" id="IPR023210">
    <property type="entry name" value="NADP_OxRdtase_dom"/>
</dbReference>
<evidence type="ECO:0000256" key="1">
    <source>
        <dbReference type="ARBA" id="ARBA00007905"/>
    </source>
</evidence>
<accession>A0A1H1HZ70</accession>
<dbReference type="AlphaFoldDB" id="A0A1H1HZ70"/>
<keyword evidence="2" id="KW-0521">NADP</keyword>
<evidence type="ECO:0000259" key="7">
    <source>
        <dbReference type="Pfam" id="PF00248"/>
    </source>
</evidence>
<dbReference type="STRING" id="37928.SAMN04489742_4796"/>
<evidence type="ECO:0000313" key="9">
    <source>
        <dbReference type="Proteomes" id="UP000181917"/>
    </source>
</evidence>
<reference evidence="8 9" key="1">
    <citation type="submission" date="2016-10" db="EMBL/GenBank/DDBJ databases">
        <authorList>
            <person name="de Groot N.N."/>
        </authorList>
    </citation>
    <scope>NUCLEOTIDE SEQUENCE [LARGE SCALE GENOMIC DNA]</scope>
    <source>
        <strain evidence="8 9">DSM 20117</strain>
    </source>
</reference>
<evidence type="ECO:0000256" key="4">
    <source>
        <dbReference type="PIRSR" id="PIRSR000097-1"/>
    </source>
</evidence>
<sequence length="286" mass="31180">MSTSQNVKTVSPELALNDGLTIPQLGYGVWQVEDDVAEVVVGKAFEAGYRHIDTAKIYGNEAGVGRAIAASGLDREDLFITTKLWNSDQGYESTLKAFEDSMERLGLETLDLYLIHWLQPKQGKYVDTWKALVELQKQGRVKSIGVSNFTVGALQEIIEATGVVPAINQVETHPYFNQAELRAFEADKGILHESWSPLGQGQGLLEDPVLKDIATKRDVTPAQVVIAWHLAVGNVVIPKSVTESRIVENWEALNVALEPEDIEAIDALDQGTAGRIGADPATADFA</sequence>
<dbReference type="RefSeq" id="WP_074703570.1">
    <property type="nucleotide sequence ID" value="NZ_CP018865.1"/>
</dbReference>
<name>A0A1H1HZ70_9MICC</name>
<dbReference type="PIRSF" id="PIRSF000097">
    <property type="entry name" value="AKR"/>
    <property type="match status" value="1"/>
</dbReference>
<dbReference type="Gene3D" id="3.20.20.100">
    <property type="entry name" value="NADP-dependent oxidoreductase domain"/>
    <property type="match status" value="1"/>
</dbReference>
<comment type="similarity">
    <text evidence="1">Belongs to the aldo/keto reductase family.</text>
</comment>
<evidence type="ECO:0000256" key="6">
    <source>
        <dbReference type="PIRSR" id="PIRSR000097-3"/>
    </source>
</evidence>
<dbReference type="InterPro" id="IPR036812">
    <property type="entry name" value="NAD(P)_OxRdtase_dom_sf"/>
</dbReference>
<dbReference type="PROSITE" id="PS00798">
    <property type="entry name" value="ALDOKETO_REDUCTASE_1"/>
    <property type="match status" value="1"/>
</dbReference>
<keyword evidence="3" id="KW-0560">Oxidoreductase</keyword>
<feature type="active site" description="Proton donor" evidence="4">
    <location>
        <position position="58"/>
    </location>
</feature>
<evidence type="ECO:0000256" key="5">
    <source>
        <dbReference type="PIRSR" id="PIRSR000097-2"/>
    </source>
</evidence>
<gene>
    <name evidence="8" type="ORF">SAMN04489742_4796</name>
</gene>
<protein>
    <submittedName>
        <fullName evidence="8">2,5-diketo-D-gluconate reductase A</fullName>
    </submittedName>
</protein>
<dbReference type="PANTHER" id="PTHR43827">
    <property type="entry name" value="2,5-DIKETO-D-GLUCONIC ACID REDUCTASE"/>
    <property type="match status" value="1"/>
</dbReference>
<dbReference type="PROSITE" id="PS00063">
    <property type="entry name" value="ALDOKETO_REDUCTASE_3"/>
    <property type="match status" value="1"/>
</dbReference>
<organism evidence="8 9">
    <name type="scientific">Crystallibacter crystallopoietes</name>
    <dbReference type="NCBI Taxonomy" id="37928"/>
    <lineage>
        <taxon>Bacteria</taxon>
        <taxon>Bacillati</taxon>
        <taxon>Actinomycetota</taxon>
        <taxon>Actinomycetes</taxon>
        <taxon>Micrococcales</taxon>
        <taxon>Micrococcaceae</taxon>
        <taxon>Crystallibacter</taxon>
    </lineage>
</organism>
<evidence type="ECO:0000313" key="8">
    <source>
        <dbReference type="EMBL" id="SDR30386.1"/>
    </source>
</evidence>
<dbReference type="PRINTS" id="PR00069">
    <property type="entry name" value="ALDKETRDTASE"/>
</dbReference>
<evidence type="ECO:0000256" key="3">
    <source>
        <dbReference type="ARBA" id="ARBA00023002"/>
    </source>
</evidence>
<feature type="domain" description="NADP-dependent oxidoreductase" evidence="7">
    <location>
        <begin position="25"/>
        <end position="269"/>
    </location>
</feature>
<dbReference type="PROSITE" id="PS00062">
    <property type="entry name" value="ALDOKETO_REDUCTASE_2"/>
    <property type="match status" value="1"/>
</dbReference>
<dbReference type="InterPro" id="IPR020471">
    <property type="entry name" value="AKR"/>
</dbReference>
<dbReference type="InterPro" id="IPR018170">
    <property type="entry name" value="Aldo/ket_reductase_CS"/>
</dbReference>
<keyword evidence="9" id="KW-1185">Reference proteome</keyword>
<dbReference type="SUPFAM" id="SSF51430">
    <property type="entry name" value="NAD(P)-linked oxidoreductase"/>
    <property type="match status" value="1"/>
</dbReference>
<feature type="site" description="Lowers pKa of active site Tyr" evidence="6">
    <location>
        <position position="83"/>
    </location>
</feature>
<dbReference type="OrthoDB" id="9804790at2"/>
<dbReference type="FunFam" id="3.20.20.100:FF:000015">
    <property type="entry name" value="Oxidoreductase, aldo/keto reductase family"/>
    <property type="match status" value="1"/>
</dbReference>
<feature type="binding site" evidence="5">
    <location>
        <position position="116"/>
    </location>
    <ligand>
        <name>substrate</name>
    </ligand>
</feature>
<dbReference type="GO" id="GO:0016616">
    <property type="term" value="F:oxidoreductase activity, acting on the CH-OH group of donors, NAD or NADP as acceptor"/>
    <property type="evidence" value="ECO:0007669"/>
    <property type="project" value="UniProtKB-ARBA"/>
</dbReference>
<dbReference type="PANTHER" id="PTHR43827:SF3">
    <property type="entry name" value="NADP-DEPENDENT OXIDOREDUCTASE DOMAIN-CONTAINING PROTEIN"/>
    <property type="match status" value="1"/>
</dbReference>
<dbReference type="EMBL" id="FNKH01000003">
    <property type="protein sequence ID" value="SDR30386.1"/>
    <property type="molecule type" value="Genomic_DNA"/>
</dbReference>
<dbReference type="Pfam" id="PF00248">
    <property type="entry name" value="Aldo_ket_red"/>
    <property type="match status" value="1"/>
</dbReference>
<evidence type="ECO:0000256" key="2">
    <source>
        <dbReference type="ARBA" id="ARBA00022857"/>
    </source>
</evidence>
<dbReference type="KEGG" id="acry:AC20117_22245"/>
<dbReference type="Proteomes" id="UP000181917">
    <property type="component" value="Unassembled WGS sequence"/>
</dbReference>